<organism evidence="1">
    <name type="scientific">marine sediment metagenome</name>
    <dbReference type="NCBI Taxonomy" id="412755"/>
    <lineage>
        <taxon>unclassified sequences</taxon>
        <taxon>metagenomes</taxon>
        <taxon>ecological metagenomes</taxon>
    </lineage>
</organism>
<accession>A0A0F8X5H7</accession>
<feature type="non-terminal residue" evidence="1">
    <location>
        <position position="20"/>
    </location>
</feature>
<protein>
    <submittedName>
        <fullName evidence="1">Uncharacterized protein</fullName>
    </submittedName>
</protein>
<sequence length="20" mass="2364">MSDDELVGRVWRFDHDIGTD</sequence>
<dbReference type="AlphaFoldDB" id="A0A0F8X5H7"/>
<dbReference type="EMBL" id="LAZR01061209">
    <property type="protein sequence ID" value="KKK64043.1"/>
    <property type="molecule type" value="Genomic_DNA"/>
</dbReference>
<name>A0A0F8X5H7_9ZZZZ</name>
<reference evidence="1" key="1">
    <citation type="journal article" date="2015" name="Nature">
        <title>Complex archaea that bridge the gap between prokaryotes and eukaryotes.</title>
        <authorList>
            <person name="Spang A."/>
            <person name="Saw J.H."/>
            <person name="Jorgensen S.L."/>
            <person name="Zaremba-Niedzwiedzka K."/>
            <person name="Martijn J."/>
            <person name="Lind A.E."/>
            <person name="van Eijk R."/>
            <person name="Schleper C."/>
            <person name="Guy L."/>
            <person name="Ettema T.J."/>
        </authorList>
    </citation>
    <scope>NUCLEOTIDE SEQUENCE</scope>
</reference>
<gene>
    <name evidence="1" type="ORF">LCGC14_2988190</name>
</gene>
<comment type="caution">
    <text evidence="1">The sequence shown here is derived from an EMBL/GenBank/DDBJ whole genome shotgun (WGS) entry which is preliminary data.</text>
</comment>
<proteinExistence type="predicted"/>
<evidence type="ECO:0000313" key="1">
    <source>
        <dbReference type="EMBL" id="KKK64043.1"/>
    </source>
</evidence>